<evidence type="ECO:0000256" key="5">
    <source>
        <dbReference type="ARBA" id="ARBA00023136"/>
    </source>
</evidence>
<feature type="domain" description="ABC3 transporter permease C-terminal" evidence="8">
    <location>
        <begin position="281"/>
        <end position="397"/>
    </location>
</feature>
<dbReference type="GO" id="GO:0022857">
    <property type="term" value="F:transmembrane transporter activity"/>
    <property type="evidence" value="ECO:0007669"/>
    <property type="project" value="TreeGrafter"/>
</dbReference>
<evidence type="ECO:0000256" key="4">
    <source>
        <dbReference type="ARBA" id="ARBA00022989"/>
    </source>
</evidence>
<feature type="transmembrane region" description="Helical" evidence="7">
    <location>
        <begin position="420"/>
        <end position="441"/>
    </location>
</feature>
<dbReference type="InterPro" id="IPR025857">
    <property type="entry name" value="MacB_PCD"/>
</dbReference>
<feature type="transmembrane region" description="Helical" evidence="7">
    <location>
        <begin position="372"/>
        <end position="394"/>
    </location>
</feature>
<evidence type="ECO:0000256" key="7">
    <source>
        <dbReference type="SAM" id="Phobius"/>
    </source>
</evidence>
<keyword evidence="3 7" id="KW-0812">Transmembrane</keyword>
<evidence type="ECO:0000256" key="6">
    <source>
        <dbReference type="ARBA" id="ARBA00038076"/>
    </source>
</evidence>
<feature type="domain" description="MacB-like periplasmic core" evidence="9">
    <location>
        <begin position="453"/>
        <end position="649"/>
    </location>
</feature>
<dbReference type="PANTHER" id="PTHR30572:SF4">
    <property type="entry name" value="ABC TRANSPORTER PERMEASE YTRF"/>
    <property type="match status" value="1"/>
</dbReference>
<evidence type="ECO:0000313" key="11">
    <source>
        <dbReference type="Proteomes" id="UP000563426"/>
    </source>
</evidence>
<comment type="subcellular location">
    <subcellularLocation>
        <location evidence="1">Cell membrane</location>
        <topology evidence="1">Multi-pass membrane protein</topology>
    </subcellularLocation>
</comment>
<keyword evidence="2" id="KW-1003">Cell membrane</keyword>
<feature type="domain" description="ABC3 transporter permease C-terminal" evidence="8">
    <location>
        <begin position="686"/>
        <end position="799"/>
    </location>
</feature>
<keyword evidence="4 7" id="KW-1133">Transmembrane helix</keyword>
<accession>A0A3A8I4I6</accession>
<feature type="transmembrane region" description="Helical" evidence="7">
    <location>
        <begin position="679"/>
        <end position="708"/>
    </location>
</feature>
<dbReference type="NCBIfam" id="TIGR03434">
    <property type="entry name" value="ADOP"/>
    <property type="match status" value="1"/>
</dbReference>
<gene>
    <name evidence="10" type="ORF">HMI49_32735</name>
</gene>
<dbReference type="Pfam" id="PF02687">
    <property type="entry name" value="FtsX"/>
    <property type="match status" value="2"/>
</dbReference>
<dbReference type="EMBL" id="JABFJV010000273">
    <property type="protein sequence ID" value="NOK37979.1"/>
    <property type="molecule type" value="Genomic_DNA"/>
</dbReference>
<protein>
    <submittedName>
        <fullName evidence="10">ABC transporter permease</fullName>
    </submittedName>
</protein>
<evidence type="ECO:0000259" key="8">
    <source>
        <dbReference type="Pfam" id="PF02687"/>
    </source>
</evidence>
<dbReference type="RefSeq" id="WP_120528136.1">
    <property type="nucleotide sequence ID" value="NZ_JABFJV010000273.1"/>
</dbReference>
<dbReference type="InterPro" id="IPR017800">
    <property type="entry name" value="ADOP"/>
</dbReference>
<dbReference type="AlphaFoldDB" id="A0A3A8I4I6"/>
<name>A0A3A8I4I6_9BACT</name>
<feature type="transmembrane region" description="Helical" evidence="7">
    <location>
        <begin position="738"/>
        <end position="758"/>
    </location>
</feature>
<evidence type="ECO:0000256" key="3">
    <source>
        <dbReference type="ARBA" id="ARBA00022692"/>
    </source>
</evidence>
<proteinExistence type="inferred from homology"/>
<dbReference type="GO" id="GO:0005886">
    <property type="term" value="C:plasma membrane"/>
    <property type="evidence" value="ECO:0007669"/>
    <property type="project" value="UniProtKB-SubCell"/>
</dbReference>
<reference evidence="10 11" key="1">
    <citation type="submission" date="2020-05" db="EMBL/GenBank/DDBJ databases">
        <authorList>
            <person name="Whitworth D."/>
        </authorList>
    </citation>
    <scope>NUCLEOTIDE SEQUENCE [LARGE SCALE GENOMIC DNA]</scope>
    <source>
        <strain evidence="10 11">AB043B</strain>
    </source>
</reference>
<dbReference type="OrthoDB" id="5377590at2"/>
<evidence type="ECO:0000256" key="1">
    <source>
        <dbReference type="ARBA" id="ARBA00004651"/>
    </source>
</evidence>
<dbReference type="Proteomes" id="UP000563426">
    <property type="component" value="Unassembled WGS sequence"/>
</dbReference>
<dbReference type="Pfam" id="PF12704">
    <property type="entry name" value="MacB_PCD"/>
    <property type="match status" value="2"/>
</dbReference>
<feature type="transmembrane region" description="Helical" evidence="7">
    <location>
        <begin position="21"/>
        <end position="43"/>
    </location>
</feature>
<dbReference type="PANTHER" id="PTHR30572">
    <property type="entry name" value="MEMBRANE COMPONENT OF TRANSPORTER-RELATED"/>
    <property type="match status" value="1"/>
</dbReference>
<dbReference type="InterPro" id="IPR003838">
    <property type="entry name" value="ABC3_permease_C"/>
</dbReference>
<sequence length="806" mass="85606">MEHLLGDLRYAWRSLKNAPSFAVVAVLTLALGIGANSAVFSVVKGVLLTPPPFDQPERLVLLAPNFDAFGLKEVSNSLPEYRDLLTHAKAFASLAAFRPNDMTLTGGESPRRLRVVVATASFLPTLGVAPVLGRGFTQEEETPGQDQVVVLTDAAWRTHFAKDPEVLGRVLRLDGVPHTVVGVLPPGGVYPEDTEVVLPFAPTPQQQEESRRGNRFLSVLARLKPGMTLDAARADLVRMGAARTPDLVDQYRQAGWSMSVKSLEDQVVGGVRETLWLLWGAVGFVLLVACSSVANLLLARAVARGREVSIRAALGAGRARLVAQFLTESLLLALVAGAVGLLLALWGTDALVATVGESLPRAQGVKLDTASVLFTLGVSVLTGVLFGLVPALQASRVDLHAAMREGARATGSHRTGRLRAALVVAQVSLALVLLVGAGLFVKSFLALQRVDAGFVSDGVLTGALALPKAQYPDRARQAAFQQALLPRLQALPGVESAGLTNVLPLGGSMDNSFDIDGRPRQPGELWKAVEFRAVTPGYLHALRVHLRQGRLLEDSDGPDAPWAVVINRSFADLFWPKGDALGQRVKLHGQDMQWTTVVGIVDDLREWGLDVPARPAAYYALSQLPSVSMGLAVRVKSGNPEALRAQVEAEVRAVDADLPLFDVSPLTRRMDESTGAQRLSALVMGLFAGVALLLASLGLSGVIAFSVTQRTRELGIRMALGAARGDVLRLVLAQGLRLSLTGVAVGLCLSLGLARLLGSLLYGVSVDDPWTFGGVALLLTGVALGASWLPARRATRVDPIIALRAD</sequence>
<keyword evidence="11" id="KW-1185">Reference proteome</keyword>
<evidence type="ECO:0000259" key="9">
    <source>
        <dbReference type="Pfam" id="PF12704"/>
    </source>
</evidence>
<feature type="transmembrane region" description="Helical" evidence="7">
    <location>
        <begin position="276"/>
        <end position="298"/>
    </location>
</feature>
<evidence type="ECO:0000313" key="10">
    <source>
        <dbReference type="EMBL" id="NOK37979.1"/>
    </source>
</evidence>
<keyword evidence="5 7" id="KW-0472">Membrane</keyword>
<comment type="similarity">
    <text evidence="6">Belongs to the ABC-4 integral membrane protein family.</text>
</comment>
<dbReference type="InterPro" id="IPR050250">
    <property type="entry name" value="Macrolide_Exporter_MacB"/>
</dbReference>
<evidence type="ECO:0000256" key="2">
    <source>
        <dbReference type="ARBA" id="ARBA00022475"/>
    </source>
</evidence>
<feature type="domain" description="MacB-like periplasmic core" evidence="9">
    <location>
        <begin position="23"/>
        <end position="237"/>
    </location>
</feature>
<feature type="transmembrane region" description="Helical" evidence="7">
    <location>
        <begin position="770"/>
        <end position="789"/>
    </location>
</feature>
<feature type="transmembrane region" description="Helical" evidence="7">
    <location>
        <begin position="330"/>
        <end position="352"/>
    </location>
</feature>
<organism evidence="10 11">
    <name type="scientific">Corallococcus exercitus</name>
    <dbReference type="NCBI Taxonomy" id="2316736"/>
    <lineage>
        <taxon>Bacteria</taxon>
        <taxon>Pseudomonadati</taxon>
        <taxon>Myxococcota</taxon>
        <taxon>Myxococcia</taxon>
        <taxon>Myxococcales</taxon>
        <taxon>Cystobacterineae</taxon>
        <taxon>Myxococcaceae</taxon>
        <taxon>Corallococcus</taxon>
    </lineage>
</organism>
<comment type="caution">
    <text evidence="10">The sequence shown here is derived from an EMBL/GenBank/DDBJ whole genome shotgun (WGS) entry which is preliminary data.</text>
</comment>